<dbReference type="EMBL" id="JBHSOD010000017">
    <property type="protein sequence ID" value="MFC5886537.1"/>
    <property type="molecule type" value="Genomic_DNA"/>
</dbReference>
<gene>
    <name evidence="1" type="ORF">ACFP0N_16340</name>
</gene>
<comment type="caution">
    <text evidence="1">The sequence shown here is derived from an EMBL/GenBank/DDBJ whole genome shotgun (WGS) entry which is preliminary data.</text>
</comment>
<dbReference type="Proteomes" id="UP001596067">
    <property type="component" value="Unassembled WGS sequence"/>
</dbReference>
<sequence>MGSKRRLRRMVIDGDVRLWSVHHRHPDCQEVLTVRREDGGTLRIVFRPGVGRFVPDGFLHSGQVADDRDGVLNLHLPGTVRQLLDAARAQGLDAPERGTSEADGWPLFDAVTGAGEA</sequence>
<evidence type="ECO:0000313" key="2">
    <source>
        <dbReference type="Proteomes" id="UP001596067"/>
    </source>
</evidence>
<name>A0ABW1EX53_9ACTN</name>
<keyword evidence="2" id="KW-1185">Reference proteome</keyword>
<accession>A0ABW1EX53</accession>
<reference evidence="2" key="1">
    <citation type="journal article" date="2019" name="Int. J. Syst. Evol. Microbiol.">
        <title>The Global Catalogue of Microorganisms (GCM) 10K type strain sequencing project: providing services to taxonomists for standard genome sequencing and annotation.</title>
        <authorList>
            <consortium name="The Broad Institute Genomics Platform"/>
            <consortium name="The Broad Institute Genome Sequencing Center for Infectious Disease"/>
            <person name="Wu L."/>
            <person name="Ma J."/>
        </authorList>
    </citation>
    <scope>NUCLEOTIDE SEQUENCE [LARGE SCALE GENOMIC DNA]</scope>
    <source>
        <strain evidence="2">CGMCC 4.1469</strain>
    </source>
</reference>
<dbReference type="RefSeq" id="WP_313764403.1">
    <property type="nucleotide sequence ID" value="NZ_BAAAVH010000060.1"/>
</dbReference>
<evidence type="ECO:0000313" key="1">
    <source>
        <dbReference type="EMBL" id="MFC5886537.1"/>
    </source>
</evidence>
<proteinExistence type="predicted"/>
<protein>
    <submittedName>
        <fullName evidence="1">Uncharacterized protein</fullName>
    </submittedName>
</protein>
<organism evidence="1 2">
    <name type="scientific">Kitasatospora aburaviensis</name>
    <dbReference type="NCBI Taxonomy" id="67265"/>
    <lineage>
        <taxon>Bacteria</taxon>
        <taxon>Bacillati</taxon>
        <taxon>Actinomycetota</taxon>
        <taxon>Actinomycetes</taxon>
        <taxon>Kitasatosporales</taxon>
        <taxon>Streptomycetaceae</taxon>
        <taxon>Kitasatospora</taxon>
    </lineage>
</organism>